<evidence type="ECO:0000313" key="8">
    <source>
        <dbReference type="EMBL" id="MFC0582339.1"/>
    </source>
</evidence>
<evidence type="ECO:0000256" key="5">
    <source>
        <dbReference type="SAM" id="MobiDB-lite"/>
    </source>
</evidence>
<evidence type="ECO:0000259" key="7">
    <source>
        <dbReference type="Pfam" id="PF12849"/>
    </source>
</evidence>
<evidence type="ECO:0000256" key="1">
    <source>
        <dbReference type="ARBA" id="ARBA00008725"/>
    </source>
</evidence>
<reference evidence="8 9" key="1">
    <citation type="submission" date="2024-09" db="EMBL/GenBank/DDBJ databases">
        <authorList>
            <person name="Sun Q."/>
            <person name="Mori K."/>
        </authorList>
    </citation>
    <scope>NUCLEOTIDE SEQUENCE [LARGE SCALE GENOMIC DNA]</scope>
    <source>
        <strain evidence="8 9">NCAIM B.02604</strain>
    </source>
</reference>
<feature type="signal peptide" evidence="6">
    <location>
        <begin position="1"/>
        <end position="29"/>
    </location>
</feature>
<dbReference type="CDD" id="cd13565">
    <property type="entry name" value="PBP2_PstS"/>
    <property type="match status" value="1"/>
</dbReference>
<dbReference type="PROSITE" id="PS51257">
    <property type="entry name" value="PROKAR_LIPOPROTEIN"/>
    <property type="match status" value="1"/>
</dbReference>
<dbReference type="EMBL" id="JBHLUB010000030">
    <property type="protein sequence ID" value="MFC0582339.1"/>
    <property type="molecule type" value="Genomic_DNA"/>
</dbReference>
<sequence length="375" mass="39177">MKVTRFGRTAAVLSIAALALTACGSNNEAANEAAGGGTNNNAGAENGEQLSGTITGGGASSQESAMTAWGSGFQSARGPQVNYAPVGSGSGRKGFLAGEYQFAGTDSALADDEQEEAKQVCGDEGAYNIPVYISPIAVAFNLEGVDTVNMDAATIAKVFSGEITSWDDEAIKEQNPDAELPSEKITVVHRSDESGTTKNFTDYLNKAAEADWKWEAEDAWPSEITAESAQQTTGVVSQVKSTPGAITYADASAVGELGTVAVKVGENYQEYSPEAAAAIVDKSQAAEGASEKDLAIELDRTSTEEGTYPIVLVSYHVFCSTYKDQETVDLVKAFGEYVISEDGQNTAAESAHNAPISNETRERAQATIDAITVAE</sequence>
<evidence type="ECO:0000313" key="9">
    <source>
        <dbReference type="Proteomes" id="UP001589862"/>
    </source>
</evidence>
<feature type="compositionally biased region" description="Low complexity" evidence="5">
    <location>
        <begin position="30"/>
        <end position="48"/>
    </location>
</feature>
<protein>
    <recommendedName>
        <fullName evidence="4">Phosphate-binding protein</fullName>
    </recommendedName>
</protein>
<evidence type="ECO:0000256" key="3">
    <source>
        <dbReference type="ARBA" id="ARBA00022592"/>
    </source>
</evidence>
<dbReference type="InterPro" id="IPR024370">
    <property type="entry name" value="PBP_domain"/>
</dbReference>
<comment type="caution">
    <text evidence="8">The sequence shown here is derived from an EMBL/GenBank/DDBJ whole genome shotgun (WGS) entry which is preliminary data.</text>
</comment>
<dbReference type="SUPFAM" id="SSF53850">
    <property type="entry name" value="Periplasmic binding protein-like II"/>
    <property type="match status" value="1"/>
</dbReference>
<dbReference type="PANTHER" id="PTHR42996">
    <property type="entry name" value="PHOSPHATE-BINDING PROTEIN PSTS"/>
    <property type="match status" value="1"/>
</dbReference>
<dbReference type="InterPro" id="IPR005673">
    <property type="entry name" value="ABC_phos-bd_PstS"/>
</dbReference>
<evidence type="ECO:0000256" key="4">
    <source>
        <dbReference type="PIRNR" id="PIRNR002756"/>
    </source>
</evidence>
<proteinExistence type="inferred from homology"/>
<name>A0ABV6PB52_9MICC</name>
<keyword evidence="6" id="KW-0732">Signal</keyword>
<feature type="chain" id="PRO_5045455285" description="Phosphate-binding protein" evidence="6">
    <location>
        <begin position="30"/>
        <end position="375"/>
    </location>
</feature>
<dbReference type="InterPro" id="IPR050962">
    <property type="entry name" value="Phosphate-bind_PstS"/>
</dbReference>
<keyword evidence="9" id="KW-1185">Reference proteome</keyword>
<feature type="region of interest" description="Disordered" evidence="5">
    <location>
        <begin position="30"/>
        <end position="66"/>
    </location>
</feature>
<dbReference type="Proteomes" id="UP001589862">
    <property type="component" value="Unassembled WGS sequence"/>
</dbReference>
<keyword evidence="3 4" id="KW-0592">Phosphate transport</keyword>
<dbReference type="Pfam" id="PF12849">
    <property type="entry name" value="PBP_like_2"/>
    <property type="match status" value="1"/>
</dbReference>
<dbReference type="RefSeq" id="WP_377459426.1">
    <property type="nucleotide sequence ID" value="NZ_JBHLUB010000030.1"/>
</dbReference>
<comment type="similarity">
    <text evidence="1 4">Belongs to the PstS family.</text>
</comment>
<evidence type="ECO:0000256" key="6">
    <source>
        <dbReference type="SAM" id="SignalP"/>
    </source>
</evidence>
<dbReference type="PANTHER" id="PTHR42996:SF1">
    <property type="entry name" value="PHOSPHATE-BINDING PROTEIN PSTS"/>
    <property type="match status" value="1"/>
</dbReference>
<organism evidence="8 9">
    <name type="scientific">Micrococcoides hystricis</name>
    <dbReference type="NCBI Taxonomy" id="1572761"/>
    <lineage>
        <taxon>Bacteria</taxon>
        <taxon>Bacillati</taxon>
        <taxon>Actinomycetota</taxon>
        <taxon>Actinomycetes</taxon>
        <taxon>Micrococcales</taxon>
        <taxon>Micrococcaceae</taxon>
        <taxon>Micrococcoides</taxon>
    </lineage>
</organism>
<keyword evidence="2 4" id="KW-0813">Transport</keyword>
<gene>
    <name evidence="8" type="ORF">ACFFFR_08100</name>
</gene>
<evidence type="ECO:0000256" key="2">
    <source>
        <dbReference type="ARBA" id="ARBA00022448"/>
    </source>
</evidence>
<accession>A0ABV6PB52</accession>
<dbReference type="Gene3D" id="3.40.190.10">
    <property type="entry name" value="Periplasmic binding protein-like II"/>
    <property type="match status" value="2"/>
</dbReference>
<feature type="domain" description="PBP" evidence="7">
    <location>
        <begin position="45"/>
        <end position="341"/>
    </location>
</feature>
<dbReference type="PIRSF" id="PIRSF002756">
    <property type="entry name" value="PstS"/>
    <property type="match status" value="1"/>
</dbReference>